<dbReference type="PANTHER" id="PTHR36852:SF1">
    <property type="entry name" value="PROTEIN GVPL 2"/>
    <property type="match status" value="1"/>
</dbReference>
<gene>
    <name evidence="4" type="ORF">GZ22_16035</name>
</gene>
<evidence type="ECO:0000256" key="2">
    <source>
        <dbReference type="ARBA" id="ARBA00035108"/>
    </source>
</evidence>
<dbReference type="RefSeq" id="WP_038564378.1">
    <property type="nucleotide sequence ID" value="NZ_CP008876.1"/>
</dbReference>
<dbReference type="KEGG" id="tap:GZ22_16035"/>
<comment type="subcellular location">
    <subcellularLocation>
        <location evidence="2">Gas vesicle</location>
    </subcellularLocation>
</comment>
<dbReference type="PANTHER" id="PTHR36852">
    <property type="entry name" value="PROTEIN GVPL 2"/>
    <property type="match status" value="1"/>
</dbReference>
<evidence type="ECO:0000256" key="3">
    <source>
        <dbReference type="ARBA" id="ARBA00035643"/>
    </source>
</evidence>
<dbReference type="InterPro" id="IPR009430">
    <property type="entry name" value="GvpL/GvpF"/>
</dbReference>
<evidence type="ECO:0000313" key="5">
    <source>
        <dbReference type="Proteomes" id="UP000027980"/>
    </source>
</evidence>
<dbReference type="OrthoDB" id="144737at2"/>
<protein>
    <submittedName>
        <fullName evidence="4">Gas vesicle protein GvpF</fullName>
    </submittedName>
</protein>
<dbReference type="GO" id="GO:0031412">
    <property type="term" value="P:gas vesicle organization"/>
    <property type="evidence" value="ECO:0007669"/>
    <property type="project" value="InterPro"/>
</dbReference>
<organism evidence="4 5">
    <name type="scientific">Terribacillus saccharophilus</name>
    <dbReference type="NCBI Taxonomy" id="361277"/>
    <lineage>
        <taxon>Bacteria</taxon>
        <taxon>Bacillati</taxon>
        <taxon>Bacillota</taxon>
        <taxon>Bacilli</taxon>
        <taxon>Bacillales</taxon>
        <taxon>Bacillaceae</taxon>
        <taxon>Terribacillus</taxon>
    </lineage>
</organism>
<evidence type="ECO:0000256" key="1">
    <source>
        <dbReference type="ARBA" id="ARBA00022987"/>
    </source>
</evidence>
<proteinExistence type="inferred from homology"/>
<dbReference type="HOGENOM" id="CLU_065736_3_0_9"/>
<comment type="similarity">
    <text evidence="3">Belongs to the gas vesicle GvpF/GvpL family.</text>
</comment>
<dbReference type="GeneID" id="34223078"/>
<evidence type="ECO:0000313" key="4">
    <source>
        <dbReference type="EMBL" id="AIF67992.1"/>
    </source>
</evidence>
<dbReference type="GO" id="GO:0031411">
    <property type="term" value="C:gas vesicle"/>
    <property type="evidence" value="ECO:0007669"/>
    <property type="project" value="UniProtKB-SubCell"/>
</dbReference>
<sequence>MDGTYVFCAVQNPIQPSFGDVELDGVSGSTYMISHGNMAFVAAKVPQKIYHPTKDNLMAHQAILSSVMKKQDEMIPVSFGNVFKTDEDAKVILKKLEPQFTELFPEIRNKIELGLKVIGKQEWLEEEIHKDPAIVRLKKAVSKKSKEAGYYDRMKLGELTQKFFTDKRRQIEEEILKPLQNLATAAKANEPISEKMLLNSAFLLDKDKESQFDEAVNALHDKWEEKVDFKYSGPWPAYNFINIRLQVEKPS</sequence>
<accession>A0A075LPT6</accession>
<keyword evidence="1" id="KW-0304">Gas vesicle</keyword>
<dbReference type="Pfam" id="PF06386">
    <property type="entry name" value="GvpL_GvpF"/>
    <property type="match status" value="1"/>
</dbReference>
<name>A0A075LPT6_9BACI</name>
<dbReference type="EMBL" id="CP008876">
    <property type="protein sequence ID" value="AIF67992.1"/>
    <property type="molecule type" value="Genomic_DNA"/>
</dbReference>
<dbReference type="AlphaFoldDB" id="A0A075LPT6"/>
<reference evidence="4 5" key="1">
    <citation type="submission" date="2014-07" db="EMBL/GenBank/DDBJ databases">
        <title>Complete genome sequence of a moderately halophilic bacterium Terribacillus aidingensis MP602, isolated from Cryptomeria fortunei in Tianmu mountain in China.</title>
        <authorList>
            <person name="Wang Y."/>
            <person name="Lu P."/>
            <person name="Zhang L."/>
        </authorList>
    </citation>
    <scope>NUCLEOTIDE SEQUENCE [LARGE SCALE GENOMIC DNA]</scope>
    <source>
        <strain evidence="4 5">MP602</strain>
    </source>
</reference>
<dbReference type="Proteomes" id="UP000027980">
    <property type="component" value="Chromosome"/>
</dbReference>